<dbReference type="Pfam" id="PF24621">
    <property type="entry name" value="DHQS_C"/>
    <property type="match status" value="1"/>
</dbReference>
<evidence type="ECO:0000256" key="15">
    <source>
        <dbReference type="ARBA" id="ARBA00023141"/>
    </source>
</evidence>
<feature type="binding site" evidence="18">
    <location>
        <begin position="109"/>
        <end position="113"/>
    </location>
    <ligand>
        <name>NAD(+)</name>
        <dbReference type="ChEBI" id="CHEBI:57540"/>
    </ligand>
</feature>
<evidence type="ECO:0000256" key="8">
    <source>
        <dbReference type="ARBA" id="ARBA00017684"/>
    </source>
</evidence>
<dbReference type="eggNOG" id="COG0337">
    <property type="taxonomic scope" value="Bacteria"/>
</dbReference>
<keyword evidence="14 18" id="KW-0520">NAD</keyword>
<comment type="cofactor">
    <cofactor evidence="2 18">
        <name>NAD(+)</name>
        <dbReference type="ChEBI" id="CHEBI:57540"/>
    </cofactor>
</comment>
<dbReference type="Pfam" id="PF01761">
    <property type="entry name" value="DHQ_synthase"/>
    <property type="match status" value="1"/>
</dbReference>
<comment type="catalytic activity">
    <reaction evidence="1 18">
        <text>7-phospho-2-dehydro-3-deoxy-D-arabino-heptonate = 3-dehydroquinate + phosphate</text>
        <dbReference type="Rhea" id="RHEA:21968"/>
        <dbReference type="ChEBI" id="CHEBI:32364"/>
        <dbReference type="ChEBI" id="CHEBI:43474"/>
        <dbReference type="ChEBI" id="CHEBI:58394"/>
        <dbReference type="EC" id="4.2.3.4"/>
    </reaction>
</comment>
<comment type="caution">
    <text evidence="21">The sequence shown here is derived from an EMBL/GenBank/DDBJ whole genome shotgun (WGS) entry which is preliminary data.</text>
</comment>
<gene>
    <name evidence="18 21" type="primary">aroB</name>
    <name evidence="21" type="ORF">HMPREF0091_10834</name>
</gene>
<evidence type="ECO:0000259" key="20">
    <source>
        <dbReference type="Pfam" id="PF24621"/>
    </source>
</evidence>
<dbReference type="FunFam" id="3.40.50.1970:FF:000007">
    <property type="entry name" value="Pentafunctional AROM polypeptide"/>
    <property type="match status" value="1"/>
</dbReference>
<dbReference type="AlphaFoldDB" id="F1T5F6"/>
<evidence type="ECO:0000313" key="22">
    <source>
        <dbReference type="Proteomes" id="UP000005947"/>
    </source>
</evidence>
<dbReference type="InterPro" id="IPR056179">
    <property type="entry name" value="DHQS_C"/>
</dbReference>
<keyword evidence="10 18" id="KW-0028">Amino-acid biosynthesis</keyword>
<dbReference type="GO" id="GO:0009423">
    <property type="term" value="P:chorismate biosynthetic process"/>
    <property type="evidence" value="ECO:0007669"/>
    <property type="project" value="UniProtKB-UniRule"/>
</dbReference>
<evidence type="ECO:0000256" key="16">
    <source>
        <dbReference type="ARBA" id="ARBA00023239"/>
    </source>
</evidence>
<evidence type="ECO:0000256" key="7">
    <source>
        <dbReference type="ARBA" id="ARBA00013031"/>
    </source>
</evidence>
<dbReference type="EMBL" id="ACGK02000001">
    <property type="protein sequence ID" value="EGF23887.1"/>
    <property type="molecule type" value="Genomic_DNA"/>
</dbReference>
<comment type="cofactor">
    <cofactor evidence="3">
        <name>Zn(2+)</name>
        <dbReference type="ChEBI" id="CHEBI:29105"/>
    </cofactor>
</comment>
<feature type="domain" description="3-dehydroquinate synthase C-terminal" evidence="20">
    <location>
        <begin position="187"/>
        <end position="334"/>
    </location>
</feature>
<proteinExistence type="inferred from homology"/>
<keyword evidence="22" id="KW-1185">Reference proteome</keyword>
<dbReference type="InterPro" id="IPR030963">
    <property type="entry name" value="DHQ_synth_fam"/>
</dbReference>
<comment type="function">
    <text evidence="18">Catalyzes the conversion of 3-deoxy-D-arabino-heptulosonate 7-phosphate (DAHP) to dehydroquinate (DHQ).</text>
</comment>
<evidence type="ECO:0000256" key="13">
    <source>
        <dbReference type="ARBA" id="ARBA00022833"/>
    </source>
</evidence>
<evidence type="ECO:0000256" key="1">
    <source>
        <dbReference type="ARBA" id="ARBA00001393"/>
    </source>
</evidence>
<feature type="binding site" evidence="18">
    <location>
        <position position="276"/>
    </location>
    <ligand>
        <name>Zn(2+)</name>
        <dbReference type="ChEBI" id="CHEBI:29105"/>
    </ligand>
</feature>
<dbReference type="InterPro" id="IPR016037">
    <property type="entry name" value="DHQ_synth_AroB"/>
</dbReference>
<name>F1T5F6_9ACTN</name>
<keyword evidence="9 18" id="KW-0963">Cytoplasm</keyword>
<comment type="cofactor">
    <cofactor evidence="18">
        <name>Co(2+)</name>
        <dbReference type="ChEBI" id="CHEBI:48828"/>
    </cofactor>
    <cofactor evidence="18">
        <name>Zn(2+)</name>
        <dbReference type="ChEBI" id="CHEBI:29105"/>
    </cofactor>
    <text evidence="18">Binds 1 divalent metal cation per subunit. Can use either Co(2+) or Zn(2+).</text>
</comment>
<feature type="binding site" evidence="18">
    <location>
        <begin position="133"/>
        <end position="134"/>
    </location>
    <ligand>
        <name>NAD(+)</name>
        <dbReference type="ChEBI" id="CHEBI:57540"/>
    </ligand>
</feature>
<evidence type="ECO:0000256" key="10">
    <source>
        <dbReference type="ARBA" id="ARBA00022605"/>
    </source>
</evidence>
<keyword evidence="11 18" id="KW-0479">Metal-binding</keyword>
<evidence type="ECO:0000256" key="3">
    <source>
        <dbReference type="ARBA" id="ARBA00001947"/>
    </source>
</evidence>
<evidence type="ECO:0000256" key="2">
    <source>
        <dbReference type="ARBA" id="ARBA00001911"/>
    </source>
</evidence>
<accession>F1T5F6</accession>
<feature type="binding site" evidence="18">
    <location>
        <position position="155"/>
    </location>
    <ligand>
        <name>NAD(+)</name>
        <dbReference type="ChEBI" id="CHEBI:57540"/>
    </ligand>
</feature>
<dbReference type="Gene3D" id="1.20.1090.10">
    <property type="entry name" value="Dehydroquinate synthase-like - alpha domain"/>
    <property type="match status" value="1"/>
</dbReference>
<keyword evidence="17 18" id="KW-0170">Cobalt</keyword>
<protein>
    <recommendedName>
        <fullName evidence="8 18">3-dehydroquinate synthase</fullName>
        <shortName evidence="18">DHQS</shortName>
        <ecNumber evidence="7 18">4.2.3.4</ecNumber>
    </recommendedName>
</protein>
<evidence type="ECO:0000313" key="21">
    <source>
        <dbReference type="EMBL" id="EGF23887.1"/>
    </source>
</evidence>
<dbReference type="InterPro" id="IPR030960">
    <property type="entry name" value="DHQS/DOIS_N"/>
</dbReference>
<organism evidence="21 22">
    <name type="scientific">Fannyhessea vaginae DSM 15829</name>
    <dbReference type="NCBI Taxonomy" id="525256"/>
    <lineage>
        <taxon>Bacteria</taxon>
        <taxon>Bacillati</taxon>
        <taxon>Actinomycetota</taxon>
        <taxon>Coriobacteriia</taxon>
        <taxon>Coriobacteriales</taxon>
        <taxon>Atopobiaceae</taxon>
        <taxon>Fannyhessea</taxon>
    </lineage>
</organism>
<dbReference type="PANTHER" id="PTHR43622">
    <property type="entry name" value="3-DEHYDROQUINATE SYNTHASE"/>
    <property type="match status" value="1"/>
</dbReference>
<evidence type="ECO:0000256" key="4">
    <source>
        <dbReference type="ARBA" id="ARBA00004496"/>
    </source>
</evidence>
<keyword evidence="12 18" id="KW-0547">Nucleotide-binding</keyword>
<comment type="similarity">
    <text evidence="6 18">Belongs to the sugar phosphate cyclases superfamily. Dehydroquinate synthase family.</text>
</comment>
<dbReference type="PIRSF" id="PIRSF001455">
    <property type="entry name" value="DHQ_synth"/>
    <property type="match status" value="1"/>
</dbReference>
<reference evidence="21 22" key="1">
    <citation type="submission" date="2011-02" db="EMBL/GenBank/DDBJ databases">
        <authorList>
            <person name="Muzny D."/>
            <person name="Qin X."/>
            <person name="Buhay C."/>
            <person name="Dugan-Rocha S."/>
            <person name="Ding Y."/>
            <person name="Chen G."/>
            <person name="Hawes A."/>
            <person name="Holder M."/>
            <person name="Jhangiani S."/>
            <person name="Johnson A."/>
            <person name="Khan Z."/>
            <person name="Li Z."/>
            <person name="Liu W."/>
            <person name="Liu X."/>
            <person name="Perez L."/>
            <person name="Shen H."/>
            <person name="Wang Q."/>
            <person name="Watt J."/>
            <person name="Xi L."/>
            <person name="Xin Y."/>
            <person name="Zhou J."/>
            <person name="Deng J."/>
            <person name="Jiang H."/>
            <person name="Liu Y."/>
            <person name="Qu J."/>
            <person name="Song X.-Z."/>
            <person name="Zhang L."/>
            <person name="Villasana D."/>
            <person name="Johnson A."/>
            <person name="Liu J."/>
            <person name="Liyanage D."/>
            <person name="Lorensuhewa L."/>
            <person name="Robinson T."/>
            <person name="Song A."/>
            <person name="Song B.-B."/>
            <person name="Dinh H."/>
            <person name="Thornton R."/>
            <person name="Coyle M."/>
            <person name="Francisco L."/>
            <person name="Jackson L."/>
            <person name="Javaid M."/>
            <person name="Korchina V."/>
            <person name="Kovar C."/>
            <person name="Mata R."/>
            <person name="Mathew T."/>
            <person name="Ngo R."/>
            <person name="Nguyen L."/>
            <person name="Nguyen N."/>
            <person name="Okwuonu G."/>
            <person name="Ongeri F."/>
            <person name="Pham C."/>
            <person name="Simmons D."/>
            <person name="Wilczek-Boney K."/>
            <person name="Hale W."/>
            <person name="Jakkamsetti A."/>
            <person name="Pham P."/>
            <person name="Ruth R."/>
            <person name="San Lucas F."/>
            <person name="Warren J."/>
            <person name="Zhang J."/>
            <person name="Zhao Z."/>
            <person name="Zhou C."/>
            <person name="Zhu D."/>
            <person name="Lee S."/>
            <person name="Bess C."/>
            <person name="Blankenburg K."/>
            <person name="Forbes L."/>
            <person name="Fu Q."/>
            <person name="Gubbala S."/>
            <person name="Hirani K."/>
            <person name="Jayaseelan J.C."/>
            <person name="Lara F."/>
            <person name="Munidasa M."/>
            <person name="Palculict T."/>
            <person name="Patil S."/>
            <person name="Pu L.-L."/>
            <person name="Saada N."/>
            <person name="Tang L."/>
            <person name="Weissenberger G."/>
            <person name="Zhu Y."/>
            <person name="Hemphill L."/>
            <person name="Shang Y."/>
            <person name="Youmans B."/>
            <person name="Ayvaz T."/>
            <person name="Ross M."/>
            <person name="Santibanez J."/>
            <person name="Aqrawi P."/>
            <person name="Gross S."/>
            <person name="Joshi V."/>
            <person name="Fowler G."/>
            <person name="Nazareth L."/>
            <person name="Reid J."/>
            <person name="Worley K."/>
            <person name="Petrosino J."/>
            <person name="Highlander S."/>
            <person name="Gibbs R."/>
        </authorList>
    </citation>
    <scope>NUCLEOTIDE SEQUENCE [LARGE SCALE GENOMIC DNA]</scope>
    <source>
        <strain evidence="21 22">DSM 15829</strain>
    </source>
</reference>
<dbReference type="PANTHER" id="PTHR43622:SF7">
    <property type="entry name" value="3-DEHYDROQUINATE SYNTHASE, CHLOROPLASTIC"/>
    <property type="match status" value="1"/>
</dbReference>
<evidence type="ECO:0000256" key="17">
    <source>
        <dbReference type="ARBA" id="ARBA00023285"/>
    </source>
</evidence>
<comment type="pathway">
    <text evidence="5 18">Metabolic intermediate biosynthesis; chorismate biosynthesis; chorismate from D-erythrose 4-phosphate and phosphoenolpyruvate: step 2/7.</text>
</comment>
<dbReference type="InterPro" id="IPR050071">
    <property type="entry name" value="Dehydroquinate_synthase"/>
</dbReference>
<dbReference type="RefSeq" id="WP_006303021.1">
    <property type="nucleotide sequence ID" value="NZ_ACGK02000001.1"/>
</dbReference>
<evidence type="ECO:0000256" key="11">
    <source>
        <dbReference type="ARBA" id="ARBA00022723"/>
    </source>
</evidence>
<keyword evidence="16 18" id="KW-0456">Lyase</keyword>
<dbReference type="Gene3D" id="3.40.50.1970">
    <property type="match status" value="1"/>
</dbReference>
<keyword evidence="13 18" id="KW-0862">Zinc</keyword>
<dbReference type="EC" id="4.2.3.4" evidence="7 18"/>
<evidence type="ECO:0000256" key="18">
    <source>
        <dbReference type="HAMAP-Rule" id="MF_00110"/>
    </source>
</evidence>
<comment type="caution">
    <text evidence="18">Lacks conserved residue(s) required for the propagation of feature annotation.</text>
</comment>
<dbReference type="GO" id="GO:0008652">
    <property type="term" value="P:amino acid biosynthetic process"/>
    <property type="evidence" value="ECO:0007669"/>
    <property type="project" value="UniProtKB-KW"/>
</dbReference>
<dbReference type="GO" id="GO:0005737">
    <property type="term" value="C:cytoplasm"/>
    <property type="evidence" value="ECO:0007669"/>
    <property type="project" value="UniProtKB-SubCell"/>
</dbReference>
<evidence type="ECO:0000256" key="9">
    <source>
        <dbReference type="ARBA" id="ARBA00022490"/>
    </source>
</evidence>
<evidence type="ECO:0000259" key="19">
    <source>
        <dbReference type="Pfam" id="PF01761"/>
    </source>
</evidence>
<comment type="subcellular location">
    <subcellularLocation>
        <location evidence="4 18">Cytoplasm</location>
    </subcellularLocation>
</comment>
<sequence>MNNLTTVPVSTPSHSYKVYVGSAFYDSIGNYLVPLMKATKICIVSDDHVYPLYGSCITQSLTNAGYRVSHIVIPHGEAHKNIQTLSFILEELAAAELTRDDAILALGGGVVGDIAGLASAVYLRGIKLIHVPTSLLSMVDSSIGGKTAIDLKAGKNLAGTFTQPVGVFVDTSVLATLDQKLFCDSWGEILKYAVIADKNLWHLLTTHNQVERYGKEHTQGTSQDLHQLGEIIKRCIEIKSSVVSKDETEGGLRQILNFGHTIGHAIEAAMNFEQGHGSCVAAGMCCIARAASHENLCSAQTMNEIINLVSSYQLPTTTNIEANVLYHYATHDKKRHGNSINVVIPQEIGQVYIQRMSLDEFKAFLSYARA</sequence>
<feature type="binding site" evidence="18">
    <location>
        <position position="260"/>
    </location>
    <ligand>
        <name>Zn(2+)</name>
        <dbReference type="ChEBI" id="CHEBI:29105"/>
    </ligand>
</feature>
<evidence type="ECO:0000256" key="14">
    <source>
        <dbReference type="ARBA" id="ARBA00023027"/>
    </source>
</evidence>
<dbReference type="UniPathway" id="UPA00053">
    <property type="reaction ID" value="UER00085"/>
</dbReference>
<feature type="binding site" evidence="18">
    <location>
        <position position="188"/>
    </location>
    <ligand>
        <name>Zn(2+)</name>
        <dbReference type="ChEBI" id="CHEBI:29105"/>
    </ligand>
</feature>
<feature type="domain" description="3-dehydroquinate synthase N-terminal" evidence="19">
    <location>
        <begin position="71"/>
        <end position="181"/>
    </location>
</feature>
<dbReference type="CDD" id="cd08195">
    <property type="entry name" value="DHQS"/>
    <property type="match status" value="1"/>
</dbReference>
<dbReference type="NCBIfam" id="TIGR01357">
    <property type="entry name" value="aroB"/>
    <property type="match status" value="1"/>
</dbReference>
<evidence type="ECO:0000256" key="5">
    <source>
        <dbReference type="ARBA" id="ARBA00004661"/>
    </source>
</evidence>
<evidence type="ECO:0000256" key="12">
    <source>
        <dbReference type="ARBA" id="ARBA00022741"/>
    </source>
</evidence>
<dbReference type="GeneID" id="93210433"/>
<dbReference type="GO" id="GO:0046872">
    <property type="term" value="F:metal ion binding"/>
    <property type="evidence" value="ECO:0007669"/>
    <property type="project" value="UniProtKB-KW"/>
</dbReference>
<feature type="binding site" evidence="18">
    <location>
        <position position="146"/>
    </location>
    <ligand>
        <name>NAD(+)</name>
        <dbReference type="ChEBI" id="CHEBI:57540"/>
    </ligand>
</feature>
<dbReference type="SUPFAM" id="SSF56796">
    <property type="entry name" value="Dehydroquinate synthase-like"/>
    <property type="match status" value="1"/>
</dbReference>
<evidence type="ECO:0000256" key="6">
    <source>
        <dbReference type="ARBA" id="ARBA00005412"/>
    </source>
</evidence>
<dbReference type="Proteomes" id="UP000005947">
    <property type="component" value="Unassembled WGS sequence"/>
</dbReference>
<dbReference type="GO" id="GO:0003856">
    <property type="term" value="F:3-dehydroquinate synthase activity"/>
    <property type="evidence" value="ECO:0007669"/>
    <property type="project" value="UniProtKB-UniRule"/>
</dbReference>
<dbReference type="GO" id="GO:0009073">
    <property type="term" value="P:aromatic amino acid family biosynthetic process"/>
    <property type="evidence" value="ECO:0007669"/>
    <property type="project" value="UniProtKB-KW"/>
</dbReference>
<dbReference type="OrthoDB" id="9806583at2"/>
<dbReference type="HAMAP" id="MF_00110">
    <property type="entry name" value="DHQ_synthase"/>
    <property type="match status" value="1"/>
</dbReference>
<keyword evidence="15 18" id="KW-0057">Aromatic amino acid biosynthesis</keyword>
<dbReference type="GO" id="GO:0000166">
    <property type="term" value="F:nucleotide binding"/>
    <property type="evidence" value="ECO:0007669"/>
    <property type="project" value="UniProtKB-KW"/>
</dbReference>